<gene>
    <name evidence="1" type="ORF">SDC9_169458</name>
</gene>
<proteinExistence type="predicted"/>
<protein>
    <submittedName>
        <fullName evidence="1">Uncharacterized protein</fullName>
    </submittedName>
</protein>
<sequence>MRLVRELFGDRMMLLRFIRKRGNITESAAAASDGAIAIWAAKSAVERQFMNLLPITPRKIPTKHID</sequence>
<organism evidence="1">
    <name type="scientific">bioreactor metagenome</name>
    <dbReference type="NCBI Taxonomy" id="1076179"/>
    <lineage>
        <taxon>unclassified sequences</taxon>
        <taxon>metagenomes</taxon>
        <taxon>ecological metagenomes</taxon>
    </lineage>
</organism>
<accession>A0A645G5Z5</accession>
<comment type="caution">
    <text evidence="1">The sequence shown here is derived from an EMBL/GenBank/DDBJ whole genome shotgun (WGS) entry which is preliminary data.</text>
</comment>
<name>A0A645G5Z5_9ZZZZ</name>
<dbReference type="AlphaFoldDB" id="A0A645G5Z5"/>
<dbReference type="EMBL" id="VSSQ01070228">
    <property type="protein sequence ID" value="MPN22075.1"/>
    <property type="molecule type" value="Genomic_DNA"/>
</dbReference>
<reference evidence="1" key="1">
    <citation type="submission" date="2019-08" db="EMBL/GenBank/DDBJ databases">
        <authorList>
            <person name="Kucharzyk K."/>
            <person name="Murdoch R.W."/>
            <person name="Higgins S."/>
            <person name="Loffler F."/>
        </authorList>
    </citation>
    <scope>NUCLEOTIDE SEQUENCE</scope>
</reference>
<evidence type="ECO:0000313" key="1">
    <source>
        <dbReference type="EMBL" id="MPN22075.1"/>
    </source>
</evidence>